<keyword evidence="4" id="KW-0472">Membrane</keyword>
<evidence type="ECO:0000256" key="5">
    <source>
        <dbReference type="ARBA" id="ARBA00023237"/>
    </source>
</evidence>
<evidence type="ECO:0000256" key="1">
    <source>
        <dbReference type="ARBA" id="ARBA00004370"/>
    </source>
</evidence>
<evidence type="ECO:0000256" key="2">
    <source>
        <dbReference type="ARBA" id="ARBA00022692"/>
    </source>
</evidence>
<evidence type="ECO:0000256" key="3">
    <source>
        <dbReference type="ARBA" id="ARBA00022729"/>
    </source>
</evidence>
<keyword evidence="10" id="KW-1185">Reference proteome</keyword>
<dbReference type="OrthoDB" id="9814535at2"/>
<dbReference type="InterPro" id="IPR000184">
    <property type="entry name" value="Bac_surfAg_D15"/>
</dbReference>
<dbReference type="GO" id="GO:0019867">
    <property type="term" value="C:outer membrane"/>
    <property type="evidence" value="ECO:0007669"/>
    <property type="project" value="InterPro"/>
</dbReference>
<protein>
    <submittedName>
        <fullName evidence="9">Beta-barrel assembly machine subunit BamA</fullName>
    </submittedName>
</protein>
<reference evidence="9 10" key="1">
    <citation type="submission" date="2019-02" db="EMBL/GenBank/DDBJ databases">
        <title>Genomic Encyclopedia of Type Strains, Phase IV (KMG-IV): sequencing the most valuable type-strain genomes for metagenomic binning, comparative biology and taxonomic classification.</title>
        <authorList>
            <person name="Goeker M."/>
        </authorList>
    </citation>
    <scope>NUCLEOTIDE SEQUENCE [LARGE SCALE GENOMIC DNA]</scope>
    <source>
        <strain evidence="9 10">DSM 28825</strain>
    </source>
</reference>
<dbReference type="PANTHER" id="PTHR12815">
    <property type="entry name" value="SORTING AND ASSEMBLY MACHINERY SAMM50 PROTEIN FAMILY MEMBER"/>
    <property type="match status" value="1"/>
</dbReference>
<dbReference type="Pfam" id="PF07244">
    <property type="entry name" value="POTRA"/>
    <property type="match status" value="2"/>
</dbReference>
<dbReference type="AlphaFoldDB" id="A0A4Q7V9U1"/>
<name>A0A4Q7V9U1_9BACT</name>
<accession>A0A4Q7V9U1</accession>
<dbReference type="EMBL" id="SHKN01000002">
    <property type="protein sequence ID" value="RZT93546.1"/>
    <property type="molecule type" value="Genomic_DNA"/>
</dbReference>
<feature type="chain" id="PRO_5020675621" evidence="6">
    <location>
        <begin position="20"/>
        <end position="603"/>
    </location>
</feature>
<comment type="subcellular location">
    <subcellularLocation>
        <location evidence="1">Membrane</location>
    </subcellularLocation>
</comment>
<evidence type="ECO:0000259" key="8">
    <source>
        <dbReference type="Pfam" id="PF07244"/>
    </source>
</evidence>
<feature type="domain" description="POTRA" evidence="8">
    <location>
        <begin position="23"/>
        <end position="112"/>
    </location>
</feature>
<sequence length="603" mass="69388">MIKKFILIISLFLSFSSSAQEGYKLKKVDFKGNNQIKSSELENVTSLEAKNVFDKLQFWKKSPTYQEELAVKDLENLHKIYQSQGYINVKIKDSLVVDEKKMSVRVYFIIRENSPTRIKSFVWEIEKSDSFEEKNILKILPKQKLAKTNDIFTDKAIYNLMERTQNSLKNQGYVYAQTKAIFKIDTINKTVDVKLKVSQGDKYVNGKISFEGLKQVSEKLLSKRINLKQGDVFSAEKLNEAQSRAFNMQLFKYITISPEKDSTQTHIIDYKVKLEELNKWDLNLGLGYGTEDRVRAQILLTKRAFLGGIRQLNLGIKTSYFEPINTYLKFRQPNIFADKVDFIWNPYYSKERERSYNVERLGANFTLEKKLNKKASTFLTYNIESSDVTKTIESSDSNSEITEGVNKKSGLIWGYQYRNVDNYFSPTSGWYAQSLTSYNGLGVKTEHPYFKLLLDGRTYQPLWRRWVFAGRLRMGYIASTNNTTLTPIEDRFLLGGGNSIRGYQRNSISANTDKNSETVGGNSMLEMSVEARFPIYNALEGVLLGDAGNVWAKSGQYRLNDLKYGFGIGLRYNTPIGPLRMDVAAPVWDTFKMQLYITFGHAF</sequence>
<dbReference type="Gene3D" id="3.10.20.310">
    <property type="entry name" value="membrane protein fhac"/>
    <property type="match status" value="3"/>
</dbReference>
<feature type="domain" description="Bacterial surface antigen (D15)" evidence="7">
    <location>
        <begin position="312"/>
        <end position="587"/>
    </location>
</feature>
<organism evidence="9 10">
    <name type="scientific">Ancylomarina subtilis</name>
    <dbReference type="NCBI Taxonomy" id="1639035"/>
    <lineage>
        <taxon>Bacteria</taxon>
        <taxon>Pseudomonadati</taxon>
        <taxon>Bacteroidota</taxon>
        <taxon>Bacteroidia</taxon>
        <taxon>Marinilabiliales</taxon>
        <taxon>Marinifilaceae</taxon>
        <taxon>Ancylomarina</taxon>
    </lineage>
</organism>
<keyword evidence="2" id="KW-0812">Transmembrane</keyword>
<dbReference type="RefSeq" id="WP_130308086.1">
    <property type="nucleotide sequence ID" value="NZ_SHKN01000002.1"/>
</dbReference>
<evidence type="ECO:0000256" key="4">
    <source>
        <dbReference type="ARBA" id="ARBA00023136"/>
    </source>
</evidence>
<dbReference type="InterPro" id="IPR039910">
    <property type="entry name" value="D15-like"/>
</dbReference>
<evidence type="ECO:0000313" key="9">
    <source>
        <dbReference type="EMBL" id="RZT93546.1"/>
    </source>
</evidence>
<feature type="signal peptide" evidence="6">
    <location>
        <begin position="1"/>
        <end position="19"/>
    </location>
</feature>
<evidence type="ECO:0000256" key="6">
    <source>
        <dbReference type="SAM" id="SignalP"/>
    </source>
</evidence>
<keyword evidence="3 6" id="KW-0732">Signal</keyword>
<evidence type="ECO:0000259" key="7">
    <source>
        <dbReference type="Pfam" id="PF01103"/>
    </source>
</evidence>
<gene>
    <name evidence="9" type="ORF">EV201_2717</name>
</gene>
<dbReference type="Pfam" id="PF01103">
    <property type="entry name" value="Omp85"/>
    <property type="match status" value="1"/>
</dbReference>
<evidence type="ECO:0000313" key="10">
    <source>
        <dbReference type="Proteomes" id="UP000293562"/>
    </source>
</evidence>
<dbReference type="InterPro" id="IPR010827">
    <property type="entry name" value="BamA/TamA_POTRA"/>
</dbReference>
<dbReference type="PANTHER" id="PTHR12815:SF47">
    <property type="entry name" value="TRANSLOCATION AND ASSEMBLY MODULE SUBUNIT TAMA"/>
    <property type="match status" value="1"/>
</dbReference>
<dbReference type="Gene3D" id="2.40.160.50">
    <property type="entry name" value="membrane protein fhac: a member of the omp85/tpsb transporter family"/>
    <property type="match status" value="1"/>
</dbReference>
<feature type="domain" description="POTRA" evidence="8">
    <location>
        <begin position="206"/>
        <end position="273"/>
    </location>
</feature>
<comment type="caution">
    <text evidence="9">The sequence shown here is derived from an EMBL/GenBank/DDBJ whole genome shotgun (WGS) entry which is preliminary data.</text>
</comment>
<proteinExistence type="predicted"/>
<dbReference type="Proteomes" id="UP000293562">
    <property type="component" value="Unassembled WGS sequence"/>
</dbReference>
<keyword evidence="5" id="KW-0998">Cell outer membrane</keyword>